<accession>A0AAD3NB67</accession>
<dbReference type="AlphaFoldDB" id="A0AAD3NB67"/>
<proteinExistence type="predicted"/>
<protein>
    <submittedName>
        <fullName evidence="2">Uncharacterized protein</fullName>
    </submittedName>
</protein>
<dbReference type="InterPro" id="IPR013783">
    <property type="entry name" value="Ig-like_fold"/>
</dbReference>
<keyword evidence="1" id="KW-0732">Signal</keyword>
<evidence type="ECO:0000313" key="2">
    <source>
        <dbReference type="EMBL" id="GLD68074.1"/>
    </source>
</evidence>
<dbReference type="Proteomes" id="UP001279410">
    <property type="component" value="Unassembled WGS sequence"/>
</dbReference>
<gene>
    <name evidence="2" type="ORF">AKAME5_001939200</name>
</gene>
<evidence type="ECO:0000256" key="1">
    <source>
        <dbReference type="SAM" id="SignalP"/>
    </source>
</evidence>
<name>A0AAD3NB67_LATJO</name>
<feature type="signal peptide" evidence="1">
    <location>
        <begin position="1"/>
        <end position="29"/>
    </location>
</feature>
<organism evidence="2 3">
    <name type="scientific">Lates japonicus</name>
    <name type="common">Japanese lates</name>
    <dbReference type="NCBI Taxonomy" id="270547"/>
    <lineage>
        <taxon>Eukaryota</taxon>
        <taxon>Metazoa</taxon>
        <taxon>Chordata</taxon>
        <taxon>Craniata</taxon>
        <taxon>Vertebrata</taxon>
        <taxon>Euteleostomi</taxon>
        <taxon>Actinopterygii</taxon>
        <taxon>Neopterygii</taxon>
        <taxon>Teleostei</taxon>
        <taxon>Neoteleostei</taxon>
        <taxon>Acanthomorphata</taxon>
        <taxon>Carangaria</taxon>
        <taxon>Carangaria incertae sedis</taxon>
        <taxon>Centropomidae</taxon>
        <taxon>Lates</taxon>
    </lineage>
</organism>
<dbReference type="Gene3D" id="2.60.40.10">
    <property type="entry name" value="Immunoglobulins"/>
    <property type="match status" value="1"/>
</dbReference>
<comment type="caution">
    <text evidence="2">The sequence shown here is derived from an EMBL/GenBank/DDBJ whole genome shotgun (WGS) entry which is preliminary data.</text>
</comment>
<dbReference type="EMBL" id="BRZM01000125">
    <property type="protein sequence ID" value="GLD68074.1"/>
    <property type="molecule type" value="Genomic_DNA"/>
</dbReference>
<evidence type="ECO:0000313" key="3">
    <source>
        <dbReference type="Proteomes" id="UP001279410"/>
    </source>
</evidence>
<keyword evidence="3" id="KW-1185">Reference proteome</keyword>
<feature type="chain" id="PRO_5042282591" evidence="1">
    <location>
        <begin position="30"/>
        <end position="161"/>
    </location>
</feature>
<reference evidence="2" key="1">
    <citation type="submission" date="2022-08" db="EMBL/GenBank/DDBJ databases">
        <title>Genome sequencing of akame (Lates japonicus).</title>
        <authorList>
            <person name="Hashiguchi Y."/>
            <person name="Takahashi H."/>
        </authorList>
    </citation>
    <scope>NUCLEOTIDE SEQUENCE</scope>
    <source>
        <strain evidence="2">Kochi</strain>
    </source>
</reference>
<sequence length="161" mass="18892">MFLASRFRSAWWRMSVWAAGLSLFTLCLSLGETPFTLNVTQDVYQAEEHGNTTLTWLFPVKPDTHSLYIDIMYVRPERRIYLYDSEHELELYPHELYRGRVWCDLELAKKGRIECLFTDLKLNDTGTYQVLVIIDEYHDYKTCDLNVTVEDPAARSPNKSV</sequence>